<keyword evidence="1" id="KW-0472">Membrane</keyword>
<keyword evidence="1" id="KW-1133">Transmembrane helix</keyword>
<feature type="transmembrane region" description="Helical" evidence="1">
    <location>
        <begin position="72"/>
        <end position="91"/>
    </location>
</feature>
<evidence type="ECO:0000256" key="1">
    <source>
        <dbReference type="SAM" id="Phobius"/>
    </source>
</evidence>
<feature type="transmembrane region" description="Helical" evidence="1">
    <location>
        <begin position="129"/>
        <end position="151"/>
    </location>
</feature>
<protein>
    <submittedName>
        <fullName evidence="3">Transmembrane protein</fullName>
    </submittedName>
</protein>
<feature type="transmembrane region" description="Helical" evidence="1">
    <location>
        <begin position="157"/>
        <end position="183"/>
    </location>
</feature>
<dbReference type="AlphaFoldDB" id="A0A5K4F184"/>
<feature type="transmembrane region" description="Helical" evidence="1">
    <location>
        <begin position="223"/>
        <end position="243"/>
    </location>
</feature>
<accession>A0A5K4F184</accession>
<evidence type="ECO:0000313" key="2">
    <source>
        <dbReference type="Proteomes" id="UP000008854"/>
    </source>
</evidence>
<dbReference type="ExpressionAtlas" id="A0A5K4F184">
    <property type="expression patterns" value="baseline and differential"/>
</dbReference>
<dbReference type="WBParaSite" id="Smp_243810.1">
    <property type="protein sequence ID" value="Smp_243810.1"/>
    <property type="gene ID" value="Smp_243810"/>
</dbReference>
<proteinExistence type="predicted"/>
<reference evidence="3" key="2">
    <citation type="submission" date="2019-11" db="UniProtKB">
        <authorList>
            <consortium name="WormBaseParasite"/>
        </authorList>
    </citation>
    <scope>IDENTIFICATION</scope>
    <source>
        <strain evidence="3">Puerto Rican</strain>
    </source>
</reference>
<feature type="transmembrane region" description="Helical" evidence="1">
    <location>
        <begin position="190"/>
        <end position="211"/>
    </location>
</feature>
<keyword evidence="2" id="KW-1185">Reference proteome</keyword>
<organism evidence="2 3">
    <name type="scientific">Schistosoma mansoni</name>
    <name type="common">Blood fluke</name>
    <dbReference type="NCBI Taxonomy" id="6183"/>
    <lineage>
        <taxon>Eukaryota</taxon>
        <taxon>Metazoa</taxon>
        <taxon>Spiralia</taxon>
        <taxon>Lophotrochozoa</taxon>
        <taxon>Platyhelminthes</taxon>
        <taxon>Trematoda</taxon>
        <taxon>Digenea</taxon>
        <taxon>Strigeidida</taxon>
        <taxon>Schistosomatoidea</taxon>
        <taxon>Schistosomatidae</taxon>
        <taxon>Schistosoma</taxon>
    </lineage>
</organism>
<feature type="transmembrane region" description="Helical" evidence="1">
    <location>
        <begin position="97"/>
        <end position="117"/>
    </location>
</feature>
<evidence type="ECO:0000313" key="3">
    <source>
        <dbReference type="WBParaSite" id="Smp_243810.1"/>
    </source>
</evidence>
<dbReference type="Proteomes" id="UP000008854">
    <property type="component" value="Unassembled WGS sequence"/>
</dbReference>
<keyword evidence="1" id="KW-0812">Transmembrane</keyword>
<reference evidence="2" key="1">
    <citation type="journal article" date="2012" name="PLoS Negl. Trop. Dis.">
        <title>A systematically improved high quality genome and transcriptome of the human blood fluke Schistosoma mansoni.</title>
        <authorList>
            <person name="Protasio A.V."/>
            <person name="Tsai I.J."/>
            <person name="Babbage A."/>
            <person name="Nichol S."/>
            <person name="Hunt M."/>
            <person name="Aslett M.A."/>
            <person name="De Silva N."/>
            <person name="Velarde G.S."/>
            <person name="Anderson T.J."/>
            <person name="Clark R.C."/>
            <person name="Davidson C."/>
            <person name="Dillon G.P."/>
            <person name="Holroyd N.E."/>
            <person name="LoVerde P.T."/>
            <person name="Lloyd C."/>
            <person name="McQuillan J."/>
            <person name="Oliveira G."/>
            <person name="Otto T.D."/>
            <person name="Parker-Manuel S.J."/>
            <person name="Quail M.A."/>
            <person name="Wilson R.A."/>
            <person name="Zerlotini A."/>
            <person name="Dunne D.W."/>
            <person name="Berriman M."/>
        </authorList>
    </citation>
    <scope>NUCLEOTIDE SEQUENCE [LARGE SCALE GENOMIC DNA]</scope>
    <source>
        <strain evidence="2">Puerto Rican</strain>
    </source>
</reference>
<feature type="transmembrane region" description="Helical" evidence="1">
    <location>
        <begin position="35"/>
        <end position="60"/>
    </location>
</feature>
<dbReference type="InParanoid" id="A0A5K4F184"/>
<sequence>MLKNQEYQAKEKQFDKHTTNNNDGIHNEGTDRKHFYIKVLIVFLSQVFILNLVFYTFYYIPVLNQWIGQHIWSMYLLCLLNGYNAVILLKIPNIERFFPLNVIILSVFTIFHSSIVVNITYQNGAVDDAISFIIVLITSMILFVITTKYSYDITVFFYQYFFVFVVPLLFTPIFILIFTFVGFEILTSKLFMVFTFIHFQFFTIMTVQTLQGGHDVEVEVEDYVLGSMQMFIVILCSSLSLSTLFERDSIKEYDFLKTIFLVFNIALVYFSIMINETNLKSKLRSNMNRITH</sequence>
<feature type="transmembrane region" description="Helical" evidence="1">
    <location>
        <begin position="255"/>
        <end position="274"/>
    </location>
</feature>
<name>A0A5K4F184_SCHMA</name>